<reference evidence="2" key="1">
    <citation type="journal article" date="2014" name="Int. J. Syst. Evol. Microbiol.">
        <title>Complete genome sequence of Corynebacterium casei LMG S-19264T (=DSM 44701T), isolated from a smear-ripened cheese.</title>
        <authorList>
            <consortium name="US DOE Joint Genome Institute (JGI-PGF)"/>
            <person name="Walter F."/>
            <person name="Albersmeier A."/>
            <person name="Kalinowski J."/>
            <person name="Ruckert C."/>
        </authorList>
    </citation>
    <scope>NUCLEOTIDE SEQUENCE</scope>
    <source>
        <strain evidence="2">JCM 14371</strain>
    </source>
</reference>
<comment type="caution">
    <text evidence="2">The sequence shown here is derived from an EMBL/GenBank/DDBJ whole genome shotgun (WGS) entry which is preliminary data.</text>
</comment>
<proteinExistence type="predicted"/>
<organism evidence="2 3">
    <name type="scientific">Deinococcus aquiradiocola</name>
    <dbReference type="NCBI Taxonomy" id="393059"/>
    <lineage>
        <taxon>Bacteria</taxon>
        <taxon>Thermotogati</taxon>
        <taxon>Deinococcota</taxon>
        <taxon>Deinococci</taxon>
        <taxon>Deinococcales</taxon>
        <taxon>Deinococcaceae</taxon>
        <taxon>Deinococcus</taxon>
    </lineage>
</organism>
<dbReference type="Proteomes" id="UP000635726">
    <property type="component" value="Unassembled WGS sequence"/>
</dbReference>
<accession>A0A917URK1</accession>
<protein>
    <submittedName>
        <fullName evidence="2">Uncharacterized protein</fullName>
    </submittedName>
</protein>
<sequence length="159" mass="16727">MRTVTWCVLAGLSTVQAAPAAFHTAVQSLALPVRHVAADRYVTAGTVRIQYDPSTPGILVSNVSVPLGSRGVAVAAALVPAWCGPNLPPLPAGHLSGQMERSERLNRAVESGQATSSLVRSRAGHCEIQTLSNSLESFVLLKRVPGASVWPPTPFQENP</sequence>
<evidence type="ECO:0000313" key="2">
    <source>
        <dbReference type="EMBL" id="GGJ79394.1"/>
    </source>
</evidence>
<dbReference type="AlphaFoldDB" id="A0A917URK1"/>
<keyword evidence="3" id="KW-1185">Reference proteome</keyword>
<keyword evidence="1" id="KW-0732">Signal</keyword>
<feature type="chain" id="PRO_5037127852" evidence="1">
    <location>
        <begin position="18"/>
        <end position="159"/>
    </location>
</feature>
<dbReference type="RefSeq" id="WP_194517277.1">
    <property type="nucleotide sequence ID" value="NZ_BMOE01000008.1"/>
</dbReference>
<name>A0A917URK1_9DEIO</name>
<evidence type="ECO:0000256" key="1">
    <source>
        <dbReference type="SAM" id="SignalP"/>
    </source>
</evidence>
<reference evidence="2" key="2">
    <citation type="submission" date="2020-09" db="EMBL/GenBank/DDBJ databases">
        <authorList>
            <person name="Sun Q."/>
            <person name="Ohkuma M."/>
        </authorList>
    </citation>
    <scope>NUCLEOTIDE SEQUENCE</scope>
    <source>
        <strain evidence="2">JCM 14371</strain>
    </source>
</reference>
<dbReference type="EMBL" id="BMOE01000008">
    <property type="protein sequence ID" value="GGJ79394.1"/>
    <property type="molecule type" value="Genomic_DNA"/>
</dbReference>
<gene>
    <name evidence="2" type="ORF">GCM10008939_24040</name>
</gene>
<feature type="signal peptide" evidence="1">
    <location>
        <begin position="1"/>
        <end position="17"/>
    </location>
</feature>
<evidence type="ECO:0000313" key="3">
    <source>
        <dbReference type="Proteomes" id="UP000635726"/>
    </source>
</evidence>